<sequence>MIRFGHIEIDLSRRRVRKGDEVLHVGSRAFEILALLASGDGRLVTKDELMNTVWPHTVVEENNIQVHLSALRKALGEDRDCIVTVPGRGYRLMQRRAAALPSKSALPGQTLRRLPSFPTGLVGRDAAIAQVRTALDSTPVLTLTGAGGIGKTTLSIAVAHEIAEAHPDFVCFVELAALTDRQSILASIAQSCRLSLDGDFPSIEAIAATLAHTPRTLFLDNAEQAIAHVAEIVETLTDGNPALRVLVTSREPLRIAQERTIRVGPLEVPARDATEHEVLAQSAVHLFLARIGALGGKTSFDRKETLTAGEICRRLDGIPLAIELAAARVFSLGIEGVYQRLDDRMSILTAGYRTALPRHQTLRATFDWSFTLLDPGAQALFRRLAMFGGVFTLEAMCAVACGSGLTMGAAIDGIGELVAKSMVNVSFDGPVAKYRMNESTRAYALELLHAEDETQEIASRIARYFTSRFDAGAGRTGSVQLVEGSSDLQQTLDDARAASEWAFSSGGDLHLAVELTSTLTGVLLGNCLIEECGTRAERAVSALNELPPRSIDVVSEMRVRAALAATLPNLCGPMGRSWKLWNEVLDLAISSGNDEFQARAYWGLWNAALYGGNVHDAIDHALSFQTFAQDHGHAWQETLTSLLAAVAQHCAGQHDHAKSRIEEAMQHLAVHPHEAEQITSFAVDPLAICYGTLARIVWLQGDAEEALAYVDKGVNLITPETMEPWLTHVLGVVAVPIALLSGDLRRGRCYLQIMRSQTALHGFMIWREYSDCLAAYCDLLEGESERGLPVLEASLDALIARGFRRLITPIVVACAEGLIAVGRFADASMRLHDALNFCRRHGKLFFLPEVWRALGLLAQARARLESHASEAWRDARNEARSCFREAIQLSQQQGARMLELRATVAMARQLYEHEQWAGALALLKNLSARFERSSRSPDVKALFELIDALHVRRAEPVENGASDVARDRQATGVTSLA</sequence>
<dbReference type="Pfam" id="PF00931">
    <property type="entry name" value="NB-ARC"/>
    <property type="match status" value="1"/>
</dbReference>
<dbReference type="Gene3D" id="3.40.50.300">
    <property type="entry name" value="P-loop containing nucleotide triphosphate hydrolases"/>
    <property type="match status" value="1"/>
</dbReference>
<dbReference type="SUPFAM" id="SSF48452">
    <property type="entry name" value="TPR-like"/>
    <property type="match status" value="2"/>
</dbReference>
<dbReference type="InterPro" id="IPR027417">
    <property type="entry name" value="P-loop_NTPase"/>
</dbReference>
<dbReference type="GO" id="GO:0000160">
    <property type="term" value="P:phosphorelay signal transduction system"/>
    <property type="evidence" value="ECO:0007669"/>
    <property type="project" value="InterPro"/>
</dbReference>
<dbReference type="PANTHER" id="PTHR47691:SF3">
    <property type="entry name" value="HTH-TYPE TRANSCRIPTIONAL REGULATOR RV0890C-RELATED"/>
    <property type="match status" value="1"/>
</dbReference>
<dbReference type="GO" id="GO:0006355">
    <property type="term" value="P:regulation of DNA-templated transcription"/>
    <property type="evidence" value="ECO:0007669"/>
    <property type="project" value="InterPro"/>
</dbReference>
<dbReference type="PANTHER" id="PTHR47691">
    <property type="entry name" value="REGULATOR-RELATED"/>
    <property type="match status" value="1"/>
</dbReference>
<proteinExistence type="predicted"/>
<evidence type="ECO:0000256" key="2">
    <source>
        <dbReference type="PROSITE-ProRule" id="PRU01091"/>
    </source>
</evidence>
<dbReference type="InterPro" id="IPR002182">
    <property type="entry name" value="NB-ARC"/>
</dbReference>
<dbReference type="CDD" id="cd00383">
    <property type="entry name" value="trans_reg_C"/>
    <property type="match status" value="1"/>
</dbReference>
<dbReference type="InterPro" id="IPR001867">
    <property type="entry name" value="OmpR/PhoB-type_DNA-bd"/>
</dbReference>
<dbReference type="Proteomes" id="UP000236649">
    <property type="component" value="Chromosome 5"/>
</dbReference>
<dbReference type="InterPro" id="IPR058852">
    <property type="entry name" value="HTH_77"/>
</dbReference>
<dbReference type="InterPro" id="IPR016032">
    <property type="entry name" value="Sig_transdc_resp-reg_C-effctor"/>
</dbReference>
<dbReference type="Pfam" id="PF25872">
    <property type="entry name" value="HTH_77"/>
    <property type="match status" value="1"/>
</dbReference>
<dbReference type="InterPro" id="IPR036388">
    <property type="entry name" value="WH-like_DNA-bd_sf"/>
</dbReference>
<protein>
    <submittedName>
        <fullName evidence="4">Transcriptional regulator</fullName>
    </submittedName>
</protein>
<dbReference type="SUPFAM" id="SSF46894">
    <property type="entry name" value="C-terminal effector domain of the bipartite response regulators"/>
    <property type="match status" value="1"/>
</dbReference>
<dbReference type="Pfam" id="PF00486">
    <property type="entry name" value="Trans_reg_C"/>
    <property type="match status" value="1"/>
</dbReference>
<dbReference type="SMART" id="SM00862">
    <property type="entry name" value="Trans_reg_C"/>
    <property type="match status" value="1"/>
</dbReference>
<organism evidence="4 5">
    <name type="scientific">Paraburkholderia hospita</name>
    <dbReference type="NCBI Taxonomy" id="169430"/>
    <lineage>
        <taxon>Bacteria</taxon>
        <taxon>Pseudomonadati</taxon>
        <taxon>Pseudomonadota</taxon>
        <taxon>Betaproteobacteria</taxon>
        <taxon>Burkholderiales</taxon>
        <taxon>Burkholderiaceae</taxon>
        <taxon>Paraburkholderia</taxon>
    </lineage>
</organism>
<reference evidence="4 5" key="1">
    <citation type="submission" date="2018-01" db="EMBL/GenBank/DDBJ databases">
        <title>Species boundaries and ecological features among Paraburkholderia terrae DSMZ17804T, P. hospita DSMZ17164T and P. caribensis DSMZ13236T.</title>
        <authorList>
            <person name="Pratama A.A."/>
        </authorList>
    </citation>
    <scope>NUCLEOTIDE SEQUENCE [LARGE SCALE GENOMIC DNA]</scope>
    <source>
        <strain evidence="4 5">DSM 17164</strain>
    </source>
</reference>
<accession>A0AAN1JLU7</accession>
<keyword evidence="1 2" id="KW-0238">DNA-binding</keyword>
<evidence type="ECO:0000313" key="4">
    <source>
        <dbReference type="EMBL" id="AUT76355.1"/>
    </source>
</evidence>
<dbReference type="GO" id="GO:0043531">
    <property type="term" value="F:ADP binding"/>
    <property type="evidence" value="ECO:0007669"/>
    <property type="project" value="InterPro"/>
</dbReference>
<evidence type="ECO:0000259" key="3">
    <source>
        <dbReference type="PROSITE" id="PS51755"/>
    </source>
</evidence>
<feature type="DNA-binding region" description="OmpR/PhoB-type" evidence="2">
    <location>
        <begin position="1"/>
        <end position="94"/>
    </location>
</feature>
<evidence type="ECO:0000313" key="5">
    <source>
        <dbReference type="Proteomes" id="UP000236649"/>
    </source>
</evidence>
<dbReference type="RefSeq" id="WP_086914896.1">
    <property type="nucleotide sequence ID" value="NZ_CADFGJ010000005.1"/>
</dbReference>
<feature type="domain" description="OmpR/PhoB-type" evidence="3">
    <location>
        <begin position="1"/>
        <end position="94"/>
    </location>
</feature>
<dbReference type="AlphaFoldDB" id="A0AAN1JLU7"/>
<name>A0AAN1JLU7_9BURK</name>
<evidence type="ECO:0000256" key="1">
    <source>
        <dbReference type="ARBA" id="ARBA00023125"/>
    </source>
</evidence>
<gene>
    <name evidence="4" type="ORF">C2L64_49825</name>
</gene>
<dbReference type="KEGG" id="phs:C2L64_49825"/>
<dbReference type="SUPFAM" id="SSF52540">
    <property type="entry name" value="P-loop containing nucleoside triphosphate hydrolases"/>
    <property type="match status" value="1"/>
</dbReference>
<dbReference type="PROSITE" id="PS51755">
    <property type="entry name" value="OMPR_PHOB"/>
    <property type="match status" value="1"/>
</dbReference>
<dbReference type="EMBL" id="CP026109">
    <property type="protein sequence ID" value="AUT76355.1"/>
    <property type="molecule type" value="Genomic_DNA"/>
</dbReference>
<dbReference type="InterPro" id="IPR011990">
    <property type="entry name" value="TPR-like_helical_dom_sf"/>
</dbReference>
<dbReference type="Gene3D" id="1.25.40.10">
    <property type="entry name" value="Tetratricopeptide repeat domain"/>
    <property type="match status" value="1"/>
</dbReference>
<dbReference type="GO" id="GO:0003677">
    <property type="term" value="F:DNA binding"/>
    <property type="evidence" value="ECO:0007669"/>
    <property type="project" value="UniProtKB-UniRule"/>
</dbReference>
<dbReference type="Gene3D" id="1.10.10.10">
    <property type="entry name" value="Winged helix-like DNA-binding domain superfamily/Winged helix DNA-binding domain"/>
    <property type="match status" value="1"/>
</dbReference>